<dbReference type="SUPFAM" id="SSF48264">
    <property type="entry name" value="Cytochrome P450"/>
    <property type="match status" value="1"/>
</dbReference>
<keyword evidence="3 7" id="KW-0479">Metal-binding</keyword>
<protein>
    <submittedName>
        <fullName evidence="9">Pentalenene oxygenase</fullName>
    </submittedName>
</protein>
<dbReference type="GO" id="GO:0016705">
    <property type="term" value="F:oxidoreductase activity, acting on paired donors, with incorporation or reduction of molecular oxygen"/>
    <property type="evidence" value="ECO:0007669"/>
    <property type="project" value="InterPro"/>
</dbReference>
<comment type="cofactor">
    <cofactor evidence="7">
        <name>heme</name>
        <dbReference type="ChEBI" id="CHEBI:30413"/>
    </cofactor>
</comment>
<comment type="caution">
    <text evidence="9">The sequence shown here is derived from an EMBL/GenBank/DDBJ whole genome shotgun (WGS) entry which is preliminary data.</text>
</comment>
<dbReference type="PRINTS" id="PR00385">
    <property type="entry name" value="P450"/>
</dbReference>
<evidence type="ECO:0000256" key="2">
    <source>
        <dbReference type="ARBA" id="ARBA00022617"/>
    </source>
</evidence>
<dbReference type="Proteomes" id="UP000239203">
    <property type="component" value="Unassembled WGS sequence"/>
</dbReference>
<reference evidence="9 10" key="1">
    <citation type="submission" date="2018-02" db="EMBL/GenBank/DDBJ databases">
        <title>Genomic Encyclopedia of Archaeal and Bacterial Type Strains, Phase II (KMG-II): from individual species to whole genera.</title>
        <authorList>
            <person name="Goeker M."/>
        </authorList>
    </citation>
    <scope>NUCLEOTIDE SEQUENCE [LARGE SCALE GENOMIC DNA]</scope>
    <source>
        <strain evidence="9 10">YU 961-1</strain>
    </source>
</reference>
<comment type="similarity">
    <text evidence="1">Belongs to the cytochrome P450 family.</text>
</comment>
<evidence type="ECO:0000256" key="8">
    <source>
        <dbReference type="SAM" id="MobiDB-lite"/>
    </source>
</evidence>
<keyword evidence="5 7" id="KW-0408">Iron</keyword>
<evidence type="ECO:0000313" key="9">
    <source>
        <dbReference type="EMBL" id="PPK67076.1"/>
    </source>
</evidence>
<feature type="region of interest" description="Disordered" evidence="8">
    <location>
        <begin position="440"/>
        <end position="465"/>
    </location>
</feature>
<keyword evidence="10" id="KW-1185">Reference proteome</keyword>
<dbReference type="GO" id="GO:0005506">
    <property type="term" value="F:iron ion binding"/>
    <property type="evidence" value="ECO:0007669"/>
    <property type="project" value="InterPro"/>
</dbReference>
<dbReference type="InterPro" id="IPR002403">
    <property type="entry name" value="Cyt_P450_E_grp-IV"/>
</dbReference>
<dbReference type="Gene3D" id="1.10.630.10">
    <property type="entry name" value="Cytochrome P450"/>
    <property type="match status" value="1"/>
</dbReference>
<gene>
    <name evidence="9" type="ORF">CLV40_10873</name>
</gene>
<evidence type="ECO:0000256" key="4">
    <source>
        <dbReference type="ARBA" id="ARBA00023002"/>
    </source>
</evidence>
<dbReference type="InterPro" id="IPR036396">
    <property type="entry name" value="Cyt_P450_sf"/>
</dbReference>
<keyword evidence="6" id="KW-0503">Monooxygenase</keyword>
<evidence type="ECO:0000256" key="6">
    <source>
        <dbReference type="ARBA" id="ARBA00023033"/>
    </source>
</evidence>
<dbReference type="GO" id="GO:0004497">
    <property type="term" value="F:monooxygenase activity"/>
    <property type="evidence" value="ECO:0007669"/>
    <property type="project" value="UniProtKB-KW"/>
</dbReference>
<dbReference type="PANTHER" id="PTHR24291">
    <property type="entry name" value="CYTOCHROME P450 FAMILY 4"/>
    <property type="match status" value="1"/>
</dbReference>
<dbReference type="PRINTS" id="PR00465">
    <property type="entry name" value="EP450IV"/>
</dbReference>
<dbReference type="Pfam" id="PF00067">
    <property type="entry name" value="p450"/>
    <property type="match status" value="1"/>
</dbReference>
<organism evidence="9 10">
    <name type="scientific">Actinokineospora auranticolor</name>
    <dbReference type="NCBI Taxonomy" id="155976"/>
    <lineage>
        <taxon>Bacteria</taxon>
        <taxon>Bacillati</taxon>
        <taxon>Actinomycetota</taxon>
        <taxon>Actinomycetes</taxon>
        <taxon>Pseudonocardiales</taxon>
        <taxon>Pseudonocardiaceae</taxon>
        <taxon>Actinokineospora</taxon>
    </lineage>
</organism>
<evidence type="ECO:0000256" key="7">
    <source>
        <dbReference type="PIRSR" id="PIRSR602403-1"/>
    </source>
</evidence>
<dbReference type="InterPro" id="IPR001128">
    <property type="entry name" value="Cyt_P450"/>
</dbReference>
<keyword evidence="4" id="KW-0560">Oxidoreductase</keyword>
<dbReference type="RefSeq" id="WP_104479843.1">
    <property type="nucleotide sequence ID" value="NZ_CP154825.1"/>
</dbReference>
<keyword evidence="2 7" id="KW-0349">Heme</keyword>
<dbReference type="InterPro" id="IPR050196">
    <property type="entry name" value="Cytochrome_P450_Monoox"/>
</dbReference>
<proteinExistence type="inferred from homology"/>
<dbReference type="CDD" id="cd11049">
    <property type="entry name" value="CYP170A1-like"/>
    <property type="match status" value="1"/>
</dbReference>
<dbReference type="GO" id="GO:0020037">
    <property type="term" value="F:heme binding"/>
    <property type="evidence" value="ECO:0007669"/>
    <property type="project" value="InterPro"/>
</dbReference>
<dbReference type="PANTHER" id="PTHR24291:SF50">
    <property type="entry name" value="BIFUNCTIONAL ALBAFLAVENONE MONOOXYGENASE_TERPENE SYNTHASE"/>
    <property type="match status" value="1"/>
</dbReference>
<dbReference type="EMBL" id="PTIX01000008">
    <property type="protein sequence ID" value="PPK67076.1"/>
    <property type="molecule type" value="Genomic_DNA"/>
</dbReference>
<name>A0A2S6GPF5_9PSEU</name>
<feature type="binding site" description="axial binding residue" evidence="7">
    <location>
        <position position="392"/>
    </location>
    <ligand>
        <name>heme</name>
        <dbReference type="ChEBI" id="CHEBI:30413"/>
    </ligand>
    <ligandPart>
        <name>Fe</name>
        <dbReference type="ChEBI" id="CHEBI:18248"/>
    </ligandPart>
</feature>
<accession>A0A2S6GPF5</accession>
<evidence type="ECO:0000256" key="3">
    <source>
        <dbReference type="ARBA" id="ARBA00022723"/>
    </source>
</evidence>
<dbReference type="OrthoDB" id="5290182at2"/>
<dbReference type="AlphaFoldDB" id="A0A2S6GPF5"/>
<evidence type="ECO:0000313" key="10">
    <source>
        <dbReference type="Proteomes" id="UP000239203"/>
    </source>
</evidence>
<evidence type="ECO:0000256" key="5">
    <source>
        <dbReference type="ARBA" id="ARBA00023004"/>
    </source>
</evidence>
<evidence type="ECO:0000256" key="1">
    <source>
        <dbReference type="ARBA" id="ARBA00010617"/>
    </source>
</evidence>
<sequence length="465" mass="50926">MDTSPVPLAPGAVPLLGHAPRLAREPLAFLARLAARPDRLVRIKLGPAAAVLVCDPDLADEVFREDRLYDKGGVFIERARDVVGDSLSNCPHHLHRRQRRLAQPSFSPVRLRGYAAMMATQIDGVVDAWRDGESIDVNEQMSRLTLNVLTATLFSDSLPEHAVRAAYDDVEAIVAGVLRRMAMPTALTRLPLPANRRFDRAVTRLRRTVEDLLAERRATGTDRGDFLSALLAARDPDTGDALSDAEIADQVLAFLLAGTETTASVLSWAHALIATHPTVARRLRAEVDSVLSGRPATQDDIPNLGYTGQVIQETLRLRAPAWLLTRELTADTTLGGHHLKAGTTVAYSPFVIHHRPDLYPDPERFDPHRWSPDRTPPPRTAFIPFAAGARRCIGDRFALIEAALALATITARWDLELPEGSRVRPAAAIVLRPKDLHMRTVRRTPPASVAPAPEHDTGRPHSGSP</sequence>